<proteinExistence type="inferred from homology"/>
<organism evidence="4 5">
    <name type="scientific">Pseudomonas matsuisoli</name>
    <dbReference type="NCBI Taxonomy" id="1515666"/>
    <lineage>
        <taxon>Bacteria</taxon>
        <taxon>Pseudomonadati</taxon>
        <taxon>Pseudomonadota</taxon>
        <taxon>Gammaproteobacteria</taxon>
        <taxon>Pseudomonadales</taxon>
        <taxon>Pseudomonadaceae</taxon>
        <taxon>Pseudomonas</taxon>
    </lineage>
</organism>
<feature type="compositionally biased region" description="Polar residues" evidence="2">
    <location>
        <begin position="1"/>
        <end position="11"/>
    </location>
</feature>
<dbReference type="EMBL" id="BMPO01000002">
    <property type="protein sequence ID" value="GGJ88451.1"/>
    <property type="molecule type" value="Genomic_DNA"/>
</dbReference>
<evidence type="ECO:0000313" key="5">
    <source>
        <dbReference type="Proteomes" id="UP000635983"/>
    </source>
</evidence>
<gene>
    <name evidence="4" type="ORF">GCM10009304_12700</name>
</gene>
<dbReference type="Pfam" id="PF01464">
    <property type="entry name" value="SLT"/>
    <property type="match status" value="1"/>
</dbReference>
<reference evidence="4" key="1">
    <citation type="journal article" date="2014" name="Int. J. Syst. Evol. Microbiol.">
        <title>Complete genome sequence of Corynebacterium casei LMG S-19264T (=DSM 44701T), isolated from a smear-ripened cheese.</title>
        <authorList>
            <consortium name="US DOE Joint Genome Institute (JGI-PGF)"/>
            <person name="Walter F."/>
            <person name="Albersmeier A."/>
            <person name="Kalinowski J."/>
            <person name="Ruckert C."/>
        </authorList>
    </citation>
    <scope>NUCLEOTIDE SEQUENCE</scope>
    <source>
        <strain evidence="4">JCM 30078</strain>
    </source>
</reference>
<evidence type="ECO:0000259" key="3">
    <source>
        <dbReference type="Pfam" id="PF01464"/>
    </source>
</evidence>
<name>A0A917UVU9_9PSED</name>
<dbReference type="Gene3D" id="1.10.530.10">
    <property type="match status" value="1"/>
</dbReference>
<feature type="region of interest" description="Disordered" evidence="2">
    <location>
        <begin position="1"/>
        <end position="21"/>
    </location>
</feature>
<dbReference type="SUPFAM" id="SSF53955">
    <property type="entry name" value="Lysozyme-like"/>
    <property type="match status" value="1"/>
</dbReference>
<dbReference type="InterPro" id="IPR023346">
    <property type="entry name" value="Lysozyme-like_dom_sf"/>
</dbReference>
<comment type="caution">
    <text evidence="4">The sequence shown here is derived from an EMBL/GenBank/DDBJ whole genome shotgun (WGS) entry which is preliminary data.</text>
</comment>
<dbReference type="PANTHER" id="PTHR37423:SF2">
    <property type="entry name" value="MEMBRANE-BOUND LYTIC MUREIN TRANSGLYCOSYLASE C"/>
    <property type="match status" value="1"/>
</dbReference>
<evidence type="ECO:0000313" key="4">
    <source>
        <dbReference type="EMBL" id="GGJ88451.1"/>
    </source>
</evidence>
<keyword evidence="5" id="KW-1185">Reference proteome</keyword>
<dbReference type="InterPro" id="IPR008258">
    <property type="entry name" value="Transglycosylase_SLT_dom_1"/>
</dbReference>
<evidence type="ECO:0000256" key="1">
    <source>
        <dbReference type="ARBA" id="ARBA00007734"/>
    </source>
</evidence>
<protein>
    <recommendedName>
        <fullName evidence="3">Transglycosylase SLT domain-containing protein</fullName>
    </recommendedName>
</protein>
<evidence type="ECO:0000256" key="2">
    <source>
        <dbReference type="SAM" id="MobiDB-lite"/>
    </source>
</evidence>
<dbReference type="PANTHER" id="PTHR37423">
    <property type="entry name" value="SOLUBLE LYTIC MUREIN TRANSGLYCOSYLASE-RELATED"/>
    <property type="match status" value="1"/>
</dbReference>
<feature type="domain" description="Transglycosylase SLT" evidence="3">
    <location>
        <begin position="27"/>
        <end position="131"/>
    </location>
</feature>
<dbReference type="RefSeq" id="WP_188982297.1">
    <property type="nucleotide sequence ID" value="NZ_BMPO01000002.1"/>
</dbReference>
<accession>A0A917UVU9</accession>
<comment type="similarity">
    <text evidence="1">Belongs to the transglycosylase Slt family.</text>
</comment>
<dbReference type="Proteomes" id="UP000635983">
    <property type="component" value="Unassembled WGS sequence"/>
</dbReference>
<reference evidence="4" key="2">
    <citation type="submission" date="2020-09" db="EMBL/GenBank/DDBJ databases">
        <authorList>
            <person name="Sun Q."/>
            <person name="Ohkuma M."/>
        </authorList>
    </citation>
    <scope>NUCLEOTIDE SEQUENCE</scope>
    <source>
        <strain evidence="4">JCM 30078</strain>
    </source>
</reference>
<sequence>MSTTRNTSDSPTDYDKIKTEGGPFDSLIQSASARHGVSYDLLHKQLFIESSFNPNAVSPTGPRGLAQFTKSTGRAYGLVNDEDFFDPAKSIDAAARHMRDNIKIAGGDELKALLAYNQGAGQLGQPQLDAYGRGDFKGVSKEGLEYIRKLRDVTNTGRKAELDSFFTQSSESFCSGIAQVPSGVEGISKVQEHAPTDDLGSFHVTGKDVAPKATPFAEELYRTTGKTDDEDRGFFEGRGNAASVNLKTSVLGMLIRAASSEQASDFSQTFSMMGDIFNDPLPATASDVFNPLGVLYSHRAINWADGDYDRLRSSGLDPQFYDVVLRGRPENFEANLVLAKENQKMMESTAKDRFGAAAIGSLGGLMGDPTILINPARSGGAGFVSRLAGGSVANAPLAGMSEVGSAKTSGREMHLVEAVAGGAAFGGTLNGLFGRRPGRNSWDLEDTTPEPQAFTVDDFKALMSGNGQQNQDQTMSGTVQRLQVREQARMSGLDEDPTAMPFRADEKIHESPAGDYLDVPFDPEAARLTDGTILSGGSPINPKTLKDATEIEAGGTANWGVRMGSITEMGVLLGRSDSADIRAVAKDLFRSSTGYRDGSNGKFGATASDISERLRSQDNVVHNRLAEGFDETLKDPFWRGQRMTEGAKREYISRRVVEALEAQTPGKLTPPEMKLLDELKQHMNQKWDYISNPAQFGDLRAKAILEDTRHFSTYFPQRYSSAAKHMAIERFGSPEELQKAIAHSWMASYVSRPHVKQRIDAMIQEGHEKASKGNPEAKPMTPEEIQAAVEKYANDKAYGVAHSDEFTANGLVEEHLKDGAGLENNSYLEARNLFDSDMSVQMPDGQPFAVNDLRDFNILRVVPQYDRRVNGDIAIMGGTGMSTKELKNLANGLNQKAIPGKNTLEAEALLDAIKMLTGRARRDPDGIWATYARSLTDIGFATKNAYMGVQNITEAAALITKGHQRMLFKGVPLLKKWATAGSKLDLDDIQQMHGMVFGKELDDLIRPTRQDIVDQLRQHNSEISSQIAGTIKKGTQELSVRSPFTWLLRESGNYLMDAGRQGVLVDLIDHTLNGKVTDLFSPERLRSASISPEQFNGIQGLIRDHFRQDPASGKWRIENPQALASDVRSMDLYRLGDRVADETMLRPHKMSFAPSKQYGAGLAMALQFKMFVLRSLNGRMVRGWMEATKNGQALDQTYQAVVSIGLATAFYIASTYSKAQAMPERAREAYLDKALNPSMLAYAAISRSSHVGAPLGVANYLAAPLGFDQAAMVRTSILPRDPRKGQEGRAIRYNALQSDLVGDLASGVAEQVPALGVLANGAQAGYSGYHLLEDQRGADRRGHMTGLWNALKQFVPNDPATQSLMRALAEDQGVDRAR</sequence>